<dbReference type="EMBL" id="QMFY01000020">
    <property type="protein sequence ID" value="RAV98232.1"/>
    <property type="molecule type" value="Genomic_DNA"/>
</dbReference>
<dbReference type="AlphaFoldDB" id="A0A364XV87"/>
<accession>A0A364XV87</accession>
<sequence>MVLTTRQKFTFRFSTPNFVLLLCALLTISVANSKAKQPMLEYQVKAVFLYNFAQFVEWPKQAFTTDNAPLIIGVLGADPFGSYLDKTVKGENVNGHPIIVKRFQKIEDIKNCHILFINITGKDRVREICEQLNAKNVLTVSDMPNFTKQGGIVKFYVEDNKTKIRINLEASKRADLSISSKLLRVAEIVNN</sequence>
<feature type="signal peptide" evidence="1">
    <location>
        <begin position="1"/>
        <end position="35"/>
    </location>
</feature>
<dbReference type="Pfam" id="PF13689">
    <property type="entry name" value="DUF4154"/>
    <property type="match status" value="1"/>
</dbReference>
<reference evidence="2 3" key="1">
    <citation type="submission" date="2018-06" db="EMBL/GenBank/DDBJ databases">
        <title>Chryseolinea flavus sp. nov., a member of the phylum Bacteroidetes isolated from soil.</title>
        <authorList>
            <person name="Li Y."/>
            <person name="Wang J."/>
        </authorList>
    </citation>
    <scope>NUCLEOTIDE SEQUENCE [LARGE SCALE GENOMIC DNA]</scope>
    <source>
        <strain evidence="2 3">SDU1-6</strain>
    </source>
</reference>
<organism evidence="2 3">
    <name type="scientific">Pseudochryseolinea flava</name>
    <dbReference type="NCBI Taxonomy" id="2059302"/>
    <lineage>
        <taxon>Bacteria</taxon>
        <taxon>Pseudomonadati</taxon>
        <taxon>Bacteroidota</taxon>
        <taxon>Cytophagia</taxon>
        <taxon>Cytophagales</taxon>
        <taxon>Fulvivirgaceae</taxon>
        <taxon>Pseudochryseolinea</taxon>
    </lineage>
</organism>
<proteinExistence type="predicted"/>
<evidence type="ECO:0000313" key="2">
    <source>
        <dbReference type="EMBL" id="RAV98232.1"/>
    </source>
</evidence>
<keyword evidence="1" id="KW-0732">Signal</keyword>
<comment type="caution">
    <text evidence="2">The sequence shown here is derived from an EMBL/GenBank/DDBJ whole genome shotgun (WGS) entry which is preliminary data.</text>
</comment>
<keyword evidence="3" id="KW-1185">Reference proteome</keyword>
<evidence type="ECO:0000256" key="1">
    <source>
        <dbReference type="SAM" id="SignalP"/>
    </source>
</evidence>
<dbReference type="OrthoDB" id="1342147at2"/>
<feature type="chain" id="PRO_5017009699" evidence="1">
    <location>
        <begin position="36"/>
        <end position="191"/>
    </location>
</feature>
<gene>
    <name evidence="2" type="ORF">DQQ10_24840</name>
</gene>
<evidence type="ECO:0000313" key="3">
    <source>
        <dbReference type="Proteomes" id="UP000251889"/>
    </source>
</evidence>
<dbReference type="RefSeq" id="WP_112749644.1">
    <property type="nucleotide sequence ID" value="NZ_QMFY01000020.1"/>
</dbReference>
<name>A0A364XV87_9BACT</name>
<dbReference type="InterPro" id="IPR025293">
    <property type="entry name" value="YfiR/HmsC-like"/>
</dbReference>
<protein>
    <submittedName>
        <fullName evidence="2">YfiR family protein</fullName>
    </submittedName>
</protein>
<dbReference type="Proteomes" id="UP000251889">
    <property type="component" value="Unassembled WGS sequence"/>
</dbReference>